<comment type="caution">
    <text evidence="2">The sequence shown here is derived from an EMBL/GenBank/DDBJ whole genome shotgun (WGS) entry which is preliminary data.</text>
</comment>
<feature type="chain" id="PRO_5030920189" evidence="1">
    <location>
        <begin position="24"/>
        <end position="138"/>
    </location>
</feature>
<gene>
    <name evidence="2" type="ORF">HDF25_000965</name>
</gene>
<evidence type="ECO:0000313" key="3">
    <source>
        <dbReference type="Proteomes" id="UP000521017"/>
    </source>
</evidence>
<feature type="signal peptide" evidence="1">
    <location>
        <begin position="1"/>
        <end position="23"/>
    </location>
</feature>
<dbReference type="EMBL" id="JACHCC010000002">
    <property type="protein sequence ID" value="MBB6498828.1"/>
    <property type="molecule type" value="Genomic_DNA"/>
</dbReference>
<evidence type="ECO:0000313" key="2">
    <source>
        <dbReference type="EMBL" id="MBB6498828.1"/>
    </source>
</evidence>
<dbReference type="RefSeq" id="WP_221450851.1">
    <property type="nucleotide sequence ID" value="NZ_JACHCC010000002.1"/>
</dbReference>
<keyword evidence="1" id="KW-0732">Signal</keyword>
<reference evidence="2 3" key="1">
    <citation type="submission" date="2020-08" db="EMBL/GenBank/DDBJ databases">
        <title>Genomic Encyclopedia of Type Strains, Phase IV (KMG-V): Genome sequencing to study the core and pangenomes of soil and plant-associated prokaryotes.</title>
        <authorList>
            <person name="Whitman W."/>
        </authorList>
    </citation>
    <scope>NUCLEOTIDE SEQUENCE [LARGE SCALE GENOMIC DNA]</scope>
    <source>
        <strain evidence="2 3">M2T3</strain>
    </source>
</reference>
<sequence length="138" mass="15058">MKTTKFLLTTAVMVISFASFSYAQTAPKVVGGDRDKHGCIGSAGYTFSVLKNDCVRLFEQKIQLKEVDPKGSSTSNTAVILSENNKKAEVFLPSSKSSTILSATRLGKRATWKKGDLTLLKSEKGYILKRANKVIFSS</sequence>
<protein>
    <submittedName>
        <fullName evidence="2">Uncharacterized protein</fullName>
    </submittedName>
</protein>
<dbReference type="Proteomes" id="UP000521017">
    <property type="component" value="Unassembled WGS sequence"/>
</dbReference>
<accession>A0A7X0MIV4</accession>
<dbReference type="AlphaFoldDB" id="A0A7X0MIV4"/>
<evidence type="ECO:0000256" key="1">
    <source>
        <dbReference type="SAM" id="SignalP"/>
    </source>
</evidence>
<proteinExistence type="predicted"/>
<name>A0A7X0MIV4_9SPHI</name>
<organism evidence="2 3">
    <name type="scientific">Pedobacter cryoconitis</name>
    <dbReference type="NCBI Taxonomy" id="188932"/>
    <lineage>
        <taxon>Bacteria</taxon>
        <taxon>Pseudomonadati</taxon>
        <taxon>Bacteroidota</taxon>
        <taxon>Sphingobacteriia</taxon>
        <taxon>Sphingobacteriales</taxon>
        <taxon>Sphingobacteriaceae</taxon>
        <taxon>Pedobacter</taxon>
    </lineage>
</organism>